<gene>
    <name evidence="2" type="ORF">Prudu_013003</name>
</gene>
<name>A0A4Y1REY0_PRUDU</name>
<sequence length="156" mass="16878">MNGPMSTDIQSVYSLVSALDFASRVSGTLGTTWCPETCQDCGSADSVSPRPARIADQADYGPLHSSRATRADLVSSRTCRRIRLTIVPCILPVCGSDRLRVIQDLPGELTDLQGKVDISFLNIRAVVDECRHPPPGHSQLPHRQETGDSAEFSAEV</sequence>
<feature type="region of interest" description="Disordered" evidence="1">
    <location>
        <begin position="132"/>
        <end position="156"/>
    </location>
</feature>
<dbReference type="EMBL" id="AP019300">
    <property type="protein sequence ID" value="BBH02448.1"/>
    <property type="molecule type" value="Genomic_DNA"/>
</dbReference>
<evidence type="ECO:0000256" key="1">
    <source>
        <dbReference type="SAM" id="MobiDB-lite"/>
    </source>
</evidence>
<reference evidence="2" key="1">
    <citation type="journal article" date="2019" name="Science">
        <title>Mutation of a bHLH transcription factor allowed almond domestication.</title>
        <authorList>
            <person name="Sanchez-Perez R."/>
            <person name="Pavan S."/>
            <person name="Mazzeo R."/>
            <person name="Moldovan C."/>
            <person name="Aiese Cigliano R."/>
            <person name="Del Cueto J."/>
            <person name="Ricciardi F."/>
            <person name="Lotti C."/>
            <person name="Ricciardi L."/>
            <person name="Dicenta F."/>
            <person name="Lopez-Marques R.L."/>
            <person name="Lindberg Moller B."/>
        </authorList>
    </citation>
    <scope>NUCLEOTIDE SEQUENCE</scope>
</reference>
<dbReference type="AlphaFoldDB" id="A0A4Y1REY0"/>
<evidence type="ECO:0000313" key="2">
    <source>
        <dbReference type="EMBL" id="BBH02448.1"/>
    </source>
</evidence>
<organism evidence="2">
    <name type="scientific">Prunus dulcis</name>
    <name type="common">Almond</name>
    <name type="synonym">Amygdalus dulcis</name>
    <dbReference type="NCBI Taxonomy" id="3755"/>
    <lineage>
        <taxon>Eukaryota</taxon>
        <taxon>Viridiplantae</taxon>
        <taxon>Streptophyta</taxon>
        <taxon>Embryophyta</taxon>
        <taxon>Tracheophyta</taxon>
        <taxon>Spermatophyta</taxon>
        <taxon>Magnoliopsida</taxon>
        <taxon>eudicotyledons</taxon>
        <taxon>Gunneridae</taxon>
        <taxon>Pentapetalae</taxon>
        <taxon>rosids</taxon>
        <taxon>fabids</taxon>
        <taxon>Rosales</taxon>
        <taxon>Rosaceae</taxon>
        <taxon>Amygdaloideae</taxon>
        <taxon>Amygdaleae</taxon>
        <taxon>Prunus</taxon>
    </lineage>
</organism>
<accession>A0A4Y1REY0</accession>
<proteinExistence type="predicted"/>
<protein>
    <submittedName>
        <fullName evidence="2">Uncharacterized protein</fullName>
    </submittedName>
</protein>